<dbReference type="Proteomes" id="UP000504633">
    <property type="component" value="Unplaced"/>
</dbReference>
<dbReference type="PANTHER" id="PTHR21055">
    <property type="entry name" value="PROTEIN PHOSPHATASE 1 REGULATORY SUBUNIT 36"/>
    <property type="match status" value="1"/>
</dbReference>
<protein>
    <submittedName>
        <fullName evidence="2">Uncharacterized protein LOC111601359</fullName>
    </submittedName>
</protein>
<dbReference type="AlphaFoldDB" id="A0A6J1M9N7"/>
<sequence length="450" mass="53184">MKSTHSWRNAPTYQSGNWYWDKKSDSLHFEAHNDLKDEMDRYIETNGYKFLRTITTAEEVIFHQNFARPETSYDYETIVSIDVRNLVLFLMPKEFLTKKFIEFMHTTEVSRLLNSLIMYFAYFLRLVELILIRRDELNGNMGIIQSEQTVETRRMFSIHLSQYRMLVGRNYSVILMDEGKVDHSNKCGSITISDNLIQEQFLAVATQIVWISMHRMAYDVIEMEMNRLFRSEHFIINKPGYLKFTAAEKSLLYGRRNKIVNCLAQVSPLIQELEHVPNEDLPILWIGERKYCGTDIRIATLELEYIVPNQQLHLIDVSRGIMGHPKRFYDTLLNLNWSAVREEHYSLENDPYHILRQPHLQLPNINEPTIRIMSKHCEHFLKLHRMNESISRKMLSKWLRRESIISSANGMVGVDIYNRCKNDLADSSYGPPIREIISNYFKVVTKLRKE</sequence>
<dbReference type="InterPro" id="IPR026142">
    <property type="entry name" value="Pro_pase_1_reg_su_36"/>
</dbReference>
<evidence type="ECO:0000313" key="2">
    <source>
        <dbReference type="RefSeq" id="XP_023173660.1"/>
    </source>
</evidence>
<name>A0A6J1M9N7_DROHY</name>
<dbReference type="OMA" id="QIVWISM"/>
<keyword evidence="1" id="KW-1185">Reference proteome</keyword>
<dbReference type="KEGG" id="dhe:111601359"/>
<dbReference type="GeneID" id="111601359"/>
<dbReference type="PANTHER" id="PTHR21055:SF3">
    <property type="entry name" value="PROTEIN PHOSPHATASE 1 REGULATORY SUBUNIT 36"/>
    <property type="match status" value="1"/>
</dbReference>
<gene>
    <name evidence="2" type="primary">LOC111601359</name>
</gene>
<dbReference type="OrthoDB" id="6724830at2759"/>
<accession>A0A6J1M9N7</accession>
<organism evidence="1 2">
    <name type="scientific">Drosophila hydei</name>
    <name type="common">Fruit fly</name>
    <dbReference type="NCBI Taxonomy" id="7224"/>
    <lineage>
        <taxon>Eukaryota</taxon>
        <taxon>Metazoa</taxon>
        <taxon>Ecdysozoa</taxon>
        <taxon>Arthropoda</taxon>
        <taxon>Hexapoda</taxon>
        <taxon>Insecta</taxon>
        <taxon>Pterygota</taxon>
        <taxon>Neoptera</taxon>
        <taxon>Endopterygota</taxon>
        <taxon>Diptera</taxon>
        <taxon>Brachycera</taxon>
        <taxon>Muscomorpha</taxon>
        <taxon>Ephydroidea</taxon>
        <taxon>Drosophilidae</taxon>
        <taxon>Drosophila</taxon>
    </lineage>
</organism>
<dbReference type="Pfam" id="PF14895">
    <property type="entry name" value="PPPI_inhib"/>
    <property type="match status" value="1"/>
</dbReference>
<evidence type="ECO:0000313" key="1">
    <source>
        <dbReference type="Proteomes" id="UP000504633"/>
    </source>
</evidence>
<dbReference type="GO" id="GO:0019902">
    <property type="term" value="F:phosphatase binding"/>
    <property type="evidence" value="ECO:0007669"/>
    <property type="project" value="InterPro"/>
</dbReference>
<reference evidence="2" key="1">
    <citation type="submission" date="2025-08" db="UniProtKB">
        <authorList>
            <consortium name="RefSeq"/>
        </authorList>
    </citation>
    <scope>IDENTIFICATION</scope>
    <source>
        <strain evidence="2">15085-1641.00</strain>
        <tissue evidence="2">Whole body</tissue>
    </source>
</reference>
<proteinExistence type="predicted"/>
<dbReference type="RefSeq" id="XP_023173660.1">
    <property type="nucleotide sequence ID" value="XM_023317892.2"/>
</dbReference>